<sequence length="175" mass="20041">MKYYVVVFFILCFLACRSNRNIDRTIQEGSKTETSKSIDRKDSSTVDTEYQESRTKVSNEVRFIRTAAYRPDGTIRSIQEEWRDSGSTELVDGRGRSSENTVTEIKSDSAAVTESKKDLKEKMQSSSDNRPVQGVEWFYIALGFSALVLVALAVSLIVKYRSKIFSFFRKLVFRI</sequence>
<dbReference type="EMBL" id="FLUL01000001">
    <property type="protein sequence ID" value="SBV91846.1"/>
    <property type="molecule type" value="Genomic_DNA"/>
</dbReference>
<feature type="region of interest" description="Disordered" evidence="1">
    <location>
        <begin position="88"/>
        <end position="107"/>
    </location>
</feature>
<name>A0A212IXD3_9BACT</name>
<proteinExistence type="predicted"/>
<keyword evidence="2" id="KW-0472">Membrane</keyword>
<keyword evidence="2" id="KW-1133">Transmembrane helix</keyword>
<protein>
    <submittedName>
        <fullName evidence="3">Uncharacterized protein</fullName>
    </submittedName>
</protein>
<accession>A0A212IXD3</accession>
<evidence type="ECO:0000256" key="2">
    <source>
        <dbReference type="SAM" id="Phobius"/>
    </source>
</evidence>
<reference evidence="3" key="1">
    <citation type="submission" date="2016-04" db="EMBL/GenBank/DDBJ databases">
        <authorList>
            <person name="Evans L.H."/>
            <person name="Alamgir A."/>
            <person name="Owens N."/>
            <person name="Weber N.D."/>
            <person name="Virtaneva K."/>
            <person name="Barbian K."/>
            <person name="Babar A."/>
            <person name="Rosenke K."/>
        </authorList>
    </citation>
    <scope>NUCLEOTIDE SEQUENCE</scope>
    <source>
        <strain evidence="3">86-2</strain>
    </source>
</reference>
<feature type="compositionally biased region" description="Basic and acidic residues" evidence="1">
    <location>
        <begin position="88"/>
        <end position="97"/>
    </location>
</feature>
<gene>
    <name evidence="3" type="ORF">KL86DYS2_10258</name>
</gene>
<dbReference type="AlphaFoldDB" id="A0A212IXD3"/>
<organism evidence="3">
    <name type="scientific">uncultured Dysgonomonas sp</name>
    <dbReference type="NCBI Taxonomy" id="206096"/>
    <lineage>
        <taxon>Bacteria</taxon>
        <taxon>Pseudomonadati</taxon>
        <taxon>Bacteroidota</taxon>
        <taxon>Bacteroidia</taxon>
        <taxon>Bacteroidales</taxon>
        <taxon>Dysgonomonadaceae</taxon>
        <taxon>Dysgonomonas</taxon>
        <taxon>environmental samples</taxon>
    </lineage>
</organism>
<keyword evidence="2" id="KW-0812">Transmembrane</keyword>
<evidence type="ECO:0000313" key="3">
    <source>
        <dbReference type="EMBL" id="SBV91846.1"/>
    </source>
</evidence>
<dbReference type="RefSeq" id="WP_296946336.1">
    <property type="nucleotide sequence ID" value="NZ_LT599021.1"/>
</dbReference>
<evidence type="ECO:0000256" key="1">
    <source>
        <dbReference type="SAM" id="MobiDB-lite"/>
    </source>
</evidence>
<feature type="transmembrane region" description="Helical" evidence="2">
    <location>
        <begin position="137"/>
        <end position="160"/>
    </location>
</feature>